<feature type="chain" id="PRO_5019182408" evidence="3">
    <location>
        <begin position="20"/>
        <end position="309"/>
    </location>
</feature>
<dbReference type="PANTHER" id="PTHR37536:SF1">
    <property type="entry name" value="ASPERGILLOPEPSIN, PUTAITVE (AFU_ORTHOLOGUE AFUA_7G01200)"/>
    <property type="match status" value="1"/>
</dbReference>
<reference evidence="4 5" key="1">
    <citation type="journal article" date="2018" name="Front. Microbiol.">
        <title>Genomic and genetic insights into a cosmopolitan fungus, Paecilomyces variotii (Eurotiales).</title>
        <authorList>
            <person name="Urquhart A.S."/>
            <person name="Mondo S.J."/>
            <person name="Makela M.R."/>
            <person name="Hane J.K."/>
            <person name="Wiebenga A."/>
            <person name="He G."/>
            <person name="Mihaltcheva S."/>
            <person name="Pangilinan J."/>
            <person name="Lipzen A."/>
            <person name="Barry K."/>
            <person name="de Vries R.P."/>
            <person name="Grigoriev I.V."/>
            <person name="Idnurm A."/>
        </authorList>
    </citation>
    <scope>NUCLEOTIDE SEQUENCE [LARGE SCALE GENOMIC DNA]</scope>
    <source>
        <strain evidence="4 5">CBS 101075</strain>
    </source>
</reference>
<gene>
    <name evidence="4" type="ORF">C8Q69DRAFT_480419</name>
</gene>
<dbReference type="EMBL" id="RCNU01000015">
    <property type="protein sequence ID" value="RWQ91866.1"/>
    <property type="molecule type" value="Genomic_DNA"/>
</dbReference>
<evidence type="ECO:0000256" key="3">
    <source>
        <dbReference type="SAM" id="SignalP"/>
    </source>
</evidence>
<evidence type="ECO:0000313" key="4">
    <source>
        <dbReference type="EMBL" id="RWQ91866.1"/>
    </source>
</evidence>
<dbReference type="InterPro" id="IPR038656">
    <property type="entry name" value="Peptidase_G1_sf"/>
</dbReference>
<evidence type="ECO:0000256" key="2">
    <source>
        <dbReference type="SAM" id="MobiDB-lite"/>
    </source>
</evidence>
<name>A0A443HJD7_BYSSP</name>
<dbReference type="InterPro" id="IPR000250">
    <property type="entry name" value="Peptidase_G1"/>
</dbReference>
<comment type="caution">
    <text evidence="4">The sequence shown here is derived from an EMBL/GenBank/DDBJ whole genome shotgun (WGS) entry which is preliminary data.</text>
</comment>
<dbReference type="OrthoDB" id="2862635at2759"/>
<dbReference type="STRING" id="264951.A0A443HJD7"/>
<feature type="region of interest" description="Disordered" evidence="2">
    <location>
        <begin position="52"/>
        <end position="71"/>
    </location>
</feature>
<dbReference type="CDD" id="cd13426">
    <property type="entry name" value="Peptidase_G1"/>
    <property type="match status" value="1"/>
</dbReference>
<dbReference type="RefSeq" id="XP_028481511.1">
    <property type="nucleotide sequence ID" value="XM_028631528.1"/>
</dbReference>
<dbReference type="PANTHER" id="PTHR37536">
    <property type="entry name" value="PUTATIVE (AFU_ORTHOLOGUE AFUA_3G02970)-RELATED"/>
    <property type="match status" value="1"/>
</dbReference>
<dbReference type="Gene3D" id="2.60.120.700">
    <property type="entry name" value="Peptidase G1"/>
    <property type="match status" value="1"/>
</dbReference>
<dbReference type="GO" id="GO:0070007">
    <property type="term" value="F:glutamic-type endopeptidase activity"/>
    <property type="evidence" value="ECO:0007669"/>
    <property type="project" value="InterPro"/>
</dbReference>
<dbReference type="GeneID" id="39600805"/>
<keyword evidence="5" id="KW-1185">Reference proteome</keyword>
<feature type="active site" description="Proton acceptor" evidence="1">
    <location>
        <position position="234"/>
    </location>
</feature>
<dbReference type="SUPFAM" id="SSF49899">
    <property type="entry name" value="Concanavalin A-like lectins/glucanases"/>
    <property type="match status" value="1"/>
</dbReference>
<dbReference type="VEuPathDB" id="FungiDB:C8Q69DRAFT_480419"/>
<protein>
    <submittedName>
        <fullName evidence="4">Peptidase A4 family-domain-containing protein</fullName>
    </submittedName>
</protein>
<accession>A0A443HJD7</accession>
<evidence type="ECO:0000313" key="5">
    <source>
        <dbReference type="Proteomes" id="UP000283841"/>
    </source>
</evidence>
<dbReference type="Proteomes" id="UP000283841">
    <property type="component" value="Unassembled WGS sequence"/>
</dbReference>
<dbReference type="GO" id="GO:0006508">
    <property type="term" value="P:proteolysis"/>
    <property type="evidence" value="ECO:0007669"/>
    <property type="project" value="InterPro"/>
</dbReference>
<keyword evidence="3" id="KW-0732">Signal</keyword>
<feature type="compositionally biased region" description="Polar residues" evidence="2">
    <location>
        <begin position="53"/>
        <end position="71"/>
    </location>
</feature>
<evidence type="ECO:0000256" key="1">
    <source>
        <dbReference type="PIRSR" id="PIRSR600250-50"/>
    </source>
</evidence>
<feature type="signal peptide" evidence="3">
    <location>
        <begin position="1"/>
        <end position="19"/>
    </location>
</feature>
<organism evidence="4 5">
    <name type="scientific">Byssochlamys spectabilis</name>
    <name type="common">Paecilomyces variotii</name>
    <dbReference type="NCBI Taxonomy" id="264951"/>
    <lineage>
        <taxon>Eukaryota</taxon>
        <taxon>Fungi</taxon>
        <taxon>Dikarya</taxon>
        <taxon>Ascomycota</taxon>
        <taxon>Pezizomycotina</taxon>
        <taxon>Eurotiomycetes</taxon>
        <taxon>Eurotiomycetidae</taxon>
        <taxon>Eurotiales</taxon>
        <taxon>Thermoascaceae</taxon>
        <taxon>Paecilomyces</taxon>
    </lineage>
</organism>
<dbReference type="Pfam" id="PF01828">
    <property type="entry name" value="Peptidase_A4"/>
    <property type="match status" value="1"/>
</dbReference>
<sequence length="309" mass="32102">MKNFLSTTLWLAQLAAVHGAPSGYSSSSSSSNLAKCNGPRFQHQPIKQVPHTEVQQGPLTNSSASESPLTDQQNTPYYYTTNWAGAALLSADLASTPILTSVAAAFTAPIPTVSSNMAGEAASIWVGIDGFVNTGAILQAGIDVVTASSSTEEEVEYVYTAWYEWYPANAVDFSPEVLAIKGGDVIVATVYATSSSAGVAVIENESNGQRATATVTAPAATSTLTGQSAEWTVEDYQSSGETVSFLNFGSVTFTGVTAGAAAGNLTFAVEDEEDEAAVALVDLVNLSTEKYVAKASIVYDGSGILVEYV</sequence>
<proteinExistence type="predicted"/>
<dbReference type="AlphaFoldDB" id="A0A443HJD7"/>
<dbReference type="InterPro" id="IPR013320">
    <property type="entry name" value="ConA-like_dom_sf"/>
</dbReference>